<name>A0A124E8N3_MYCTH</name>
<dbReference type="Pfam" id="PF01510">
    <property type="entry name" value="Amidase_2"/>
    <property type="match status" value="1"/>
</dbReference>
<reference evidence="3" key="2">
    <citation type="submission" date="2016-02" db="EMBL/GenBank/DDBJ databases">
        <title>Draft genome sequence of five rapidly growing Mycobacterium species.</title>
        <authorList>
            <person name="Katahira K."/>
            <person name="Gotou Y."/>
            <person name="Iida K."/>
            <person name="Ogura Y."/>
            <person name="Hayashi T."/>
        </authorList>
    </citation>
    <scope>NUCLEOTIDE SEQUENCE [LARGE SCALE GENOMIC DNA]</scope>
    <source>
        <strain evidence="3">JCM6362</strain>
    </source>
</reference>
<dbReference type="STRING" id="1797.RMCT_3284"/>
<dbReference type="AlphaFoldDB" id="A0A124E8N3"/>
<proteinExistence type="predicted"/>
<feature type="domain" description="N-acetylmuramoyl-L-alanine amidase" evidence="1">
    <location>
        <begin position="155"/>
        <end position="308"/>
    </location>
</feature>
<dbReference type="GO" id="GO:0008745">
    <property type="term" value="F:N-acetylmuramoyl-L-alanine amidase activity"/>
    <property type="evidence" value="ECO:0007669"/>
    <property type="project" value="InterPro"/>
</dbReference>
<dbReference type="Gene3D" id="3.40.80.10">
    <property type="entry name" value="Peptidoglycan recognition protein-like"/>
    <property type="match status" value="1"/>
</dbReference>
<evidence type="ECO:0000313" key="2">
    <source>
        <dbReference type="EMBL" id="GAT16315.1"/>
    </source>
</evidence>
<reference evidence="2 3" key="1">
    <citation type="journal article" date="2016" name="Genome Announc.">
        <title>Draft Genome Sequences of Five Rapidly Growing Mycobacterium Species, M. thermoresistibile, M. fortuitum subsp. acetamidolyticum, M. canariasense, M. brisbanense, and M. novocastrense.</title>
        <authorList>
            <person name="Katahira K."/>
            <person name="Ogura Y."/>
            <person name="Gotoh Y."/>
            <person name="Hayashi T."/>
        </authorList>
    </citation>
    <scope>NUCLEOTIDE SEQUENCE [LARGE SCALE GENOMIC DNA]</scope>
    <source>
        <strain evidence="2 3">JCM6362</strain>
    </source>
</reference>
<accession>A0A124E8N3</accession>
<dbReference type="SMART" id="SM00644">
    <property type="entry name" value="Ami_2"/>
    <property type="match status" value="1"/>
</dbReference>
<comment type="caution">
    <text evidence="2">The sequence shown here is derived from an EMBL/GenBank/DDBJ whole genome shotgun (WGS) entry which is preliminary data.</text>
</comment>
<evidence type="ECO:0000259" key="1">
    <source>
        <dbReference type="SMART" id="SM00644"/>
    </source>
</evidence>
<dbReference type="RefSeq" id="WP_003925112.1">
    <property type="nucleotide sequence ID" value="NZ_BCTB01000042.1"/>
</dbReference>
<dbReference type="OrthoDB" id="5496837at2"/>
<evidence type="ECO:0000313" key="3">
    <source>
        <dbReference type="Proteomes" id="UP000069654"/>
    </source>
</evidence>
<protein>
    <recommendedName>
        <fullName evidence="1">N-acetylmuramoyl-L-alanine amidase domain-containing protein</fullName>
    </recommendedName>
</protein>
<dbReference type="InterPro" id="IPR002502">
    <property type="entry name" value="Amidase_domain"/>
</dbReference>
<dbReference type="SUPFAM" id="SSF55846">
    <property type="entry name" value="N-acetylmuramoyl-L-alanine amidase-like"/>
    <property type="match status" value="1"/>
</dbReference>
<dbReference type="EMBL" id="BCTB01000042">
    <property type="protein sequence ID" value="GAT16315.1"/>
    <property type="molecule type" value="Genomic_DNA"/>
</dbReference>
<dbReference type="GO" id="GO:0009253">
    <property type="term" value="P:peptidoglycan catabolic process"/>
    <property type="evidence" value="ECO:0007669"/>
    <property type="project" value="InterPro"/>
</dbReference>
<dbReference type="CDD" id="cd06583">
    <property type="entry name" value="PGRP"/>
    <property type="match status" value="1"/>
</dbReference>
<gene>
    <name evidence="2" type="ORF">RMCT_3284</name>
</gene>
<dbReference type="InterPro" id="IPR036505">
    <property type="entry name" value="Amidase/PGRP_sf"/>
</dbReference>
<dbReference type="Proteomes" id="UP000069654">
    <property type="component" value="Unassembled WGS sequence"/>
</dbReference>
<organism evidence="2 3">
    <name type="scientific">Mycolicibacterium thermoresistibile</name>
    <name type="common">Mycobacterium thermoresistibile</name>
    <dbReference type="NCBI Taxonomy" id="1797"/>
    <lineage>
        <taxon>Bacteria</taxon>
        <taxon>Bacillati</taxon>
        <taxon>Actinomycetota</taxon>
        <taxon>Actinomycetes</taxon>
        <taxon>Mycobacteriales</taxon>
        <taxon>Mycobacteriaceae</taxon>
        <taxon>Mycolicibacterium</taxon>
    </lineage>
</organism>
<sequence length="394" mass="44308">MSLGLTNTSTFDQVARAIVVETRRRGYGRDESIAVLSTAIQESGLRMVWHSNGRWHGYFQQDSSYPDRLDPNGNILEFLDRLDQKRSSAGASPDIWLNIFWLQQRPSDPSAQTAYDRGRKAYLDEIKRHVDQAARLYDHHTGDTMRPDFNEFPIWSKNFSSRSGKKPTMFLIHTQEGGGGDDAAENLAKWFQTANQVSYHYTISQASDGGVTVVDCVDTDFSSWSVGNANSISINLCFAGSRAAWTRDQWLKQRNAIDVAAYLAVQDAKKYGFSTLVVPPPYTNGTPGISDHRWVTDVFGWGTHTDVGPNFPWDVFTAAVTRYASGQPAPAPAKRFPQDWSDRELLEYIAAQLGPEHSAWPEKWADQSVDGKPLTLRDGMIRALKRIERLIEAR</sequence>